<evidence type="ECO:0000256" key="1">
    <source>
        <dbReference type="ARBA" id="ARBA00007912"/>
    </source>
</evidence>
<comment type="similarity">
    <text evidence="1">Belongs to the proteasome subunit S3 family.</text>
</comment>
<dbReference type="PROSITE" id="PS50250">
    <property type="entry name" value="PCI"/>
    <property type="match status" value="1"/>
</dbReference>
<dbReference type="GO" id="GO:0015934">
    <property type="term" value="C:large ribosomal subunit"/>
    <property type="evidence" value="ECO:0007669"/>
    <property type="project" value="InterPro"/>
</dbReference>
<dbReference type="InterPro" id="IPR013586">
    <property type="entry name" value="PSMD3_C"/>
</dbReference>
<feature type="region of interest" description="Disordered" evidence="6">
    <location>
        <begin position="1"/>
        <end position="29"/>
    </location>
</feature>
<proteinExistence type="inferred from homology"/>
<dbReference type="GO" id="GO:0006412">
    <property type="term" value="P:translation"/>
    <property type="evidence" value="ECO:0007669"/>
    <property type="project" value="InterPro"/>
</dbReference>
<dbReference type="GO" id="GO:0003735">
    <property type="term" value="F:structural constituent of ribosome"/>
    <property type="evidence" value="ECO:0007669"/>
    <property type="project" value="InterPro"/>
</dbReference>
<evidence type="ECO:0000256" key="2">
    <source>
        <dbReference type="ARBA" id="ARBA00008560"/>
    </source>
</evidence>
<feature type="compositionally biased region" description="Basic and acidic residues" evidence="6">
    <location>
        <begin position="12"/>
        <end position="29"/>
    </location>
</feature>
<dbReference type="GO" id="GO:0042176">
    <property type="term" value="P:regulation of protein catabolic process"/>
    <property type="evidence" value="ECO:0007669"/>
    <property type="project" value="InterPro"/>
</dbReference>
<dbReference type="Pfam" id="PF08375">
    <property type="entry name" value="Rpn3_C"/>
    <property type="match status" value="1"/>
</dbReference>
<dbReference type="SUPFAM" id="SSF57829">
    <property type="entry name" value="Zn-binding ribosomal proteins"/>
    <property type="match status" value="1"/>
</dbReference>
<dbReference type="PANTHER" id="PTHR10758">
    <property type="entry name" value="26S PROTEASOME NON-ATPASE REGULATORY SUBUNIT 3/COP9 SIGNALOSOME COMPLEX SUBUNIT 3"/>
    <property type="match status" value="1"/>
</dbReference>
<evidence type="ECO:0000259" key="7">
    <source>
        <dbReference type="PROSITE" id="PS50250"/>
    </source>
</evidence>
<keyword evidence="4 8" id="KW-0689">Ribosomal protein</keyword>
<dbReference type="Pfam" id="PF01783">
    <property type="entry name" value="Ribosomal_L32p"/>
    <property type="match status" value="1"/>
</dbReference>
<keyword evidence="5" id="KW-0687">Ribonucleoprotein</keyword>
<dbReference type="OrthoDB" id="1713558at2759"/>
<dbReference type="GO" id="GO:0006511">
    <property type="term" value="P:ubiquitin-dependent protein catabolic process"/>
    <property type="evidence" value="ECO:0007669"/>
    <property type="project" value="TreeGrafter"/>
</dbReference>
<comment type="similarity">
    <text evidence="2">Belongs to the bacterial ribosomal protein bL32 family.</text>
</comment>
<dbReference type="SUPFAM" id="SSF46785">
    <property type="entry name" value="Winged helix' DNA-binding domain"/>
    <property type="match status" value="1"/>
</dbReference>
<dbReference type="SMART" id="SM00088">
    <property type="entry name" value="PINT"/>
    <property type="match status" value="1"/>
</dbReference>
<dbReference type="PANTHER" id="PTHR10758:SF2">
    <property type="entry name" value="26S PROTEASOME NON-ATPASE REGULATORY SUBUNIT 3"/>
    <property type="match status" value="1"/>
</dbReference>
<evidence type="ECO:0000313" key="9">
    <source>
        <dbReference type="Proteomes" id="UP000053660"/>
    </source>
</evidence>
<dbReference type="SMART" id="SM00753">
    <property type="entry name" value="PAM"/>
    <property type="match status" value="1"/>
</dbReference>
<keyword evidence="9" id="KW-1185">Reference proteome</keyword>
<dbReference type="Proteomes" id="UP000053660">
    <property type="component" value="Unassembled WGS sequence"/>
</dbReference>
<feature type="region of interest" description="Disordered" evidence="6">
    <location>
        <begin position="113"/>
        <end position="133"/>
    </location>
</feature>
<dbReference type="InterPro" id="IPR050756">
    <property type="entry name" value="CSN3"/>
</dbReference>
<dbReference type="GO" id="GO:0008541">
    <property type="term" value="C:proteasome regulatory particle, lid subcomplex"/>
    <property type="evidence" value="ECO:0007669"/>
    <property type="project" value="TreeGrafter"/>
</dbReference>
<dbReference type="GO" id="GO:0030234">
    <property type="term" value="F:enzyme regulator activity"/>
    <property type="evidence" value="ECO:0007669"/>
    <property type="project" value="InterPro"/>
</dbReference>
<evidence type="ECO:0000256" key="5">
    <source>
        <dbReference type="ARBA" id="ARBA00023274"/>
    </source>
</evidence>
<dbReference type="InterPro" id="IPR036390">
    <property type="entry name" value="WH_DNA-bd_sf"/>
</dbReference>
<gene>
    <name evidence="8" type="ORF">OESDEN_15743</name>
</gene>
<dbReference type="Pfam" id="PF25573">
    <property type="entry name" value="TPR_PSMD3_N"/>
    <property type="match status" value="1"/>
</dbReference>
<dbReference type="InterPro" id="IPR057985">
    <property type="entry name" value="TPR_PSMD3_N"/>
</dbReference>
<dbReference type="InterPro" id="IPR011332">
    <property type="entry name" value="Ribosomal_zn-bd"/>
</dbReference>
<accession>A0A0B1SKX5</accession>
<name>A0A0B1SKX5_OESDE</name>
<feature type="domain" description="PCI" evidence="7">
    <location>
        <begin position="260"/>
        <end position="439"/>
    </location>
</feature>
<evidence type="ECO:0000256" key="3">
    <source>
        <dbReference type="ARBA" id="ARBA00022942"/>
    </source>
</evidence>
<dbReference type="Gene3D" id="1.25.40.570">
    <property type="match status" value="1"/>
</dbReference>
<evidence type="ECO:0000256" key="6">
    <source>
        <dbReference type="SAM" id="MobiDB-lite"/>
    </source>
</evidence>
<organism evidence="8 9">
    <name type="scientific">Oesophagostomum dentatum</name>
    <name type="common">Nodular worm</name>
    <dbReference type="NCBI Taxonomy" id="61180"/>
    <lineage>
        <taxon>Eukaryota</taxon>
        <taxon>Metazoa</taxon>
        <taxon>Ecdysozoa</taxon>
        <taxon>Nematoda</taxon>
        <taxon>Chromadorea</taxon>
        <taxon>Rhabditida</taxon>
        <taxon>Rhabditina</taxon>
        <taxon>Rhabditomorpha</taxon>
        <taxon>Strongyloidea</taxon>
        <taxon>Strongylidae</taxon>
        <taxon>Oesophagostomum</taxon>
    </lineage>
</organism>
<dbReference type="NCBIfam" id="TIGR01031">
    <property type="entry name" value="rpmF_bact"/>
    <property type="match status" value="1"/>
</dbReference>
<dbReference type="InterPro" id="IPR002677">
    <property type="entry name" value="Ribosomal_bL32"/>
</dbReference>
<keyword evidence="3" id="KW-0647">Proteasome</keyword>
<protein>
    <submittedName>
        <fullName evidence="8">Ribosomal protein L32</fullName>
    </submittedName>
</protein>
<dbReference type="Pfam" id="PF01399">
    <property type="entry name" value="PCI"/>
    <property type="match status" value="1"/>
</dbReference>
<sequence>MAPMANTAPAVEKMEVDEPAKPAEEKEPPKDLNAIALENIKEHCTVLDKGDIHSVARVLQVLPKTRKQCNVEVLHRLITNQIPSPSLHKDALLAWIPCSVSVAMEVDTKLAPAPAPGSSAIKSPRPARKPAGASPESELYIHLLVLLYLLDQNRLDDAKKCAEMLISRADSIDKRSLDPLVAKGIFYLALIYERQHKLHELGCFLNSRLRTATLRRQRESQAVLIYTLLRCYLINKQFQSAAKLVSKVTFPEGANNNDLARFLYYQGRIKALQLDYIAAAGYFLQAMRKAPQEAAIGFKQNVQKWIIVIGLLQGEIAERSIFRQPIYRKCLHPYLELTQAVRLGDLAKFNAVVKHHAPEFENDETLTLIVRLRQNVIKTAVKQISLAYSRITIEDIAKKLGMNNESETEYLVAKAIADGAIDAVISCDSRDGKRFMRSSETVNVYSTTEPQTHFDSRIRYCLELHNQAVKALRYPPKNKCDVESIEAQREREQQTRTGQAHCAVTFAFRNWNSLKRWRTKTMRISKHAMLRMWQRVQHALDAAMGLGSRFPPIVPAVAMAGCEPSAKAPGSSYGIQELINDMRTLLGVPKHRTSKPRKVTRKFSFTRLLKPTTDLVTCPSCGSIHHSDTICGTCYEKIHQLTNEIKRKMMSYNPYKGERQDKQVFVKFANDNIDDGVLNGKRIIEMEKERPTWFKKLF</sequence>
<evidence type="ECO:0000256" key="4">
    <source>
        <dbReference type="ARBA" id="ARBA00022980"/>
    </source>
</evidence>
<dbReference type="InterPro" id="IPR000717">
    <property type="entry name" value="PCI_dom"/>
</dbReference>
<dbReference type="EMBL" id="KN568019">
    <property type="protein sequence ID" value="KHJ84541.1"/>
    <property type="molecule type" value="Genomic_DNA"/>
</dbReference>
<evidence type="ECO:0000313" key="8">
    <source>
        <dbReference type="EMBL" id="KHJ84541.1"/>
    </source>
</evidence>
<reference evidence="8 9" key="1">
    <citation type="submission" date="2014-03" db="EMBL/GenBank/DDBJ databases">
        <title>Draft genome of the hookworm Oesophagostomum dentatum.</title>
        <authorList>
            <person name="Mitreva M."/>
        </authorList>
    </citation>
    <scope>NUCLEOTIDE SEQUENCE [LARGE SCALE GENOMIC DNA]</scope>
    <source>
        <strain evidence="8 9">OD-Hann</strain>
    </source>
</reference>
<dbReference type="AlphaFoldDB" id="A0A0B1SKX5"/>